<dbReference type="GO" id="GO:0071555">
    <property type="term" value="P:cell wall organization"/>
    <property type="evidence" value="ECO:0007669"/>
    <property type="project" value="UniProtKB-KW"/>
</dbReference>
<dbReference type="GO" id="GO:0005829">
    <property type="term" value="C:cytosol"/>
    <property type="evidence" value="ECO:0007669"/>
    <property type="project" value="TreeGrafter"/>
</dbReference>
<keyword evidence="3" id="KW-0902">Two-component regulatory system</keyword>
<keyword evidence="4" id="KW-0805">Transcription regulation</keyword>
<reference evidence="13" key="1">
    <citation type="submission" date="2023-01" db="EMBL/GenBank/DDBJ databases">
        <title>Oxazolidinone resistance genes in florfenicol resistant enterococci from beef cattle and veal calves at slaughter.</title>
        <authorList>
            <person name="Biggel M."/>
        </authorList>
    </citation>
    <scope>NUCLEOTIDE SEQUENCE</scope>
    <source>
        <strain evidence="13">K204-1</strain>
    </source>
</reference>
<dbReference type="InterPro" id="IPR039420">
    <property type="entry name" value="WalR-like"/>
</dbReference>
<sequence length="239" mass="27764">MKHILVVDDEPSITTLLKYHLEKENMTVTVVHDGQTAYDTASKHSFDFIILDLMLPMMDGFEVTQLLRSQNIKTPIIMLTAKDETVDKIIGLEMGADDYLTKPFSPRELMARLKAVERRGSRYQVEKAQPVKPTNDSPTIIVGELIAYPEQFTIFKNDIPLSLTKKEYELLIYFMKRKGRIINRDTLAQQLWEDELYQHSRTIDIHISHLREKIEHSPKTPEYLITVRGFGYKLQEPTI</sequence>
<dbReference type="SUPFAM" id="SSF46894">
    <property type="entry name" value="C-terminal effector domain of the bipartite response regulators"/>
    <property type="match status" value="1"/>
</dbReference>
<protein>
    <submittedName>
        <fullName evidence="13">Response regulator transcription factor</fullName>
    </submittedName>
</protein>
<evidence type="ECO:0000313" key="13">
    <source>
        <dbReference type="EMBL" id="WCG22169.1"/>
    </source>
</evidence>
<dbReference type="SMART" id="SM00448">
    <property type="entry name" value="REC"/>
    <property type="match status" value="1"/>
</dbReference>
<dbReference type="Gene3D" id="3.40.50.2300">
    <property type="match status" value="1"/>
</dbReference>
<keyword evidence="8" id="KW-0961">Cell wall biogenesis/degradation</keyword>
<dbReference type="PANTHER" id="PTHR48111">
    <property type="entry name" value="REGULATOR OF RPOS"/>
    <property type="match status" value="1"/>
</dbReference>
<keyword evidence="6" id="KW-0010">Activator</keyword>
<accession>A0AAE9XMT8</accession>
<proteinExistence type="predicted"/>
<dbReference type="InterPro" id="IPR001867">
    <property type="entry name" value="OmpR/PhoB-type_DNA-bd"/>
</dbReference>
<feature type="domain" description="Response regulatory" evidence="11">
    <location>
        <begin position="3"/>
        <end position="117"/>
    </location>
</feature>
<evidence type="ECO:0000256" key="5">
    <source>
        <dbReference type="ARBA" id="ARBA00023125"/>
    </source>
</evidence>
<keyword evidence="1" id="KW-0678">Repressor</keyword>
<dbReference type="GO" id="GO:0006355">
    <property type="term" value="P:regulation of DNA-templated transcription"/>
    <property type="evidence" value="ECO:0007669"/>
    <property type="project" value="InterPro"/>
</dbReference>
<dbReference type="GO" id="GO:0032993">
    <property type="term" value="C:protein-DNA complex"/>
    <property type="evidence" value="ECO:0007669"/>
    <property type="project" value="TreeGrafter"/>
</dbReference>
<evidence type="ECO:0000256" key="4">
    <source>
        <dbReference type="ARBA" id="ARBA00023015"/>
    </source>
</evidence>
<evidence type="ECO:0000256" key="9">
    <source>
        <dbReference type="PROSITE-ProRule" id="PRU00169"/>
    </source>
</evidence>
<feature type="DNA-binding region" description="OmpR/PhoB-type" evidence="10">
    <location>
        <begin position="137"/>
        <end position="236"/>
    </location>
</feature>
<dbReference type="CDD" id="cd00383">
    <property type="entry name" value="trans_reg_C"/>
    <property type="match status" value="1"/>
</dbReference>
<feature type="domain" description="OmpR/PhoB-type" evidence="12">
    <location>
        <begin position="137"/>
        <end position="236"/>
    </location>
</feature>
<dbReference type="RefSeq" id="WP_126761144.1">
    <property type="nucleotide sequence ID" value="NZ_BKBT01000010.1"/>
</dbReference>
<evidence type="ECO:0000256" key="8">
    <source>
        <dbReference type="ARBA" id="ARBA00023316"/>
    </source>
</evidence>
<evidence type="ECO:0000256" key="6">
    <source>
        <dbReference type="ARBA" id="ARBA00023159"/>
    </source>
</evidence>
<keyword evidence="5 10" id="KW-0238">DNA-binding</keyword>
<evidence type="ECO:0000256" key="7">
    <source>
        <dbReference type="ARBA" id="ARBA00023163"/>
    </source>
</evidence>
<dbReference type="Pfam" id="PF00486">
    <property type="entry name" value="Trans_reg_C"/>
    <property type="match status" value="1"/>
</dbReference>
<dbReference type="Gene3D" id="6.10.250.690">
    <property type="match status" value="1"/>
</dbReference>
<dbReference type="AlphaFoldDB" id="A0AAE9XMT8"/>
<evidence type="ECO:0000256" key="2">
    <source>
        <dbReference type="ARBA" id="ARBA00022553"/>
    </source>
</evidence>
<dbReference type="Gene3D" id="1.10.10.10">
    <property type="entry name" value="Winged helix-like DNA-binding domain superfamily/Winged helix DNA-binding domain"/>
    <property type="match status" value="1"/>
</dbReference>
<evidence type="ECO:0000313" key="14">
    <source>
        <dbReference type="Proteomes" id="UP001179600"/>
    </source>
</evidence>
<dbReference type="PROSITE" id="PS50110">
    <property type="entry name" value="RESPONSE_REGULATORY"/>
    <property type="match status" value="1"/>
</dbReference>
<evidence type="ECO:0000256" key="10">
    <source>
        <dbReference type="PROSITE-ProRule" id="PRU01091"/>
    </source>
</evidence>
<dbReference type="EMBL" id="CP116507">
    <property type="protein sequence ID" value="WCG22169.1"/>
    <property type="molecule type" value="Genomic_DNA"/>
</dbReference>
<feature type="modified residue" description="4-aspartylphosphate" evidence="9">
    <location>
        <position position="52"/>
    </location>
</feature>
<dbReference type="InterPro" id="IPR036388">
    <property type="entry name" value="WH-like_DNA-bd_sf"/>
</dbReference>
<dbReference type="SMART" id="SM00862">
    <property type="entry name" value="Trans_reg_C"/>
    <property type="match status" value="1"/>
</dbReference>
<dbReference type="InterPro" id="IPR001789">
    <property type="entry name" value="Sig_transdc_resp-reg_receiver"/>
</dbReference>
<dbReference type="SUPFAM" id="SSF52172">
    <property type="entry name" value="CheY-like"/>
    <property type="match status" value="1"/>
</dbReference>
<evidence type="ECO:0000256" key="3">
    <source>
        <dbReference type="ARBA" id="ARBA00023012"/>
    </source>
</evidence>
<dbReference type="FunFam" id="3.40.50.2300:FF:000001">
    <property type="entry name" value="DNA-binding response regulator PhoB"/>
    <property type="match status" value="1"/>
</dbReference>
<dbReference type="Pfam" id="PF00072">
    <property type="entry name" value="Response_reg"/>
    <property type="match status" value="1"/>
</dbReference>
<dbReference type="PANTHER" id="PTHR48111:SF73">
    <property type="entry name" value="ALKALINE PHOSPHATASE SYNTHESIS TRANSCRIPTIONAL REGULATORY PROTEIN PHOP"/>
    <property type="match status" value="1"/>
</dbReference>
<dbReference type="PROSITE" id="PS51755">
    <property type="entry name" value="OMPR_PHOB"/>
    <property type="match status" value="1"/>
</dbReference>
<dbReference type="Proteomes" id="UP001179600">
    <property type="component" value="Chromosome"/>
</dbReference>
<gene>
    <name evidence="13" type="ORF">PML95_07135</name>
</gene>
<evidence type="ECO:0000259" key="12">
    <source>
        <dbReference type="PROSITE" id="PS51755"/>
    </source>
</evidence>
<dbReference type="FunFam" id="1.10.10.10:FF:000018">
    <property type="entry name" value="DNA-binding response regulator ResD"/>
    <property type="match status" value="1"/>
</dbReference>
<evidence type="ECO:0000256" key="1">
    <source>
        <dbReference type="ARBA" id="ARBA00022491"/>
    </source>
</evidence>
<organism evidence="13 14">
    <name type="scientific">Vagococcus lutrae</name>
    <dbReference type="NCBI Taxonomy" id="81947"/>
    <lineage>
        <taxon>Bacteria</taxon>
        <taxon>Bacillati</taxon>
        <taxon>Bacillota</taxon>
        <taxon>Bacilli</taxon>
        <taxon>Lactobacillales</taxon>
        <taxon>Enterococcaceae</taxon>
        <taxon>Vagococcus</taxon>
    </lineage>
</organism>
<name>A0AAE9XMT8_9ENTE</name>
<evidence type="ECO:0000259" key="11">
    <source>
        <dbReference type="PROSITE" id="PS50110"/>
    </source>
</evidence>
<dbReference type="InterPro" id="IPR011006">
    <property type="entry name" value="CheY-like_superfamily"/>
</dbReference>
<dbReference type="GO" id="GO:0000156">
    <property type="term" value="F:phosphorelay response regulator activity"/>
    <property type="evidence" value="ECO:0007669"/>
    <property type="project" value="TreeGrafter"/>
</dbReference>
<keyword evidence="7" id="KW-0804">Transcription</keyword>
<dbReference type="InterPro" id="IPR016032">
    <property type="entry name" value="Sig_transdc_resp-reg_C-effctor"/>
</dbReference>
<keyword evidence="2 9" id="KW-0597">Phosphoprotein</keyword>
<dbReference type="GO" id="GO:0000976">
    <property type="term" value="F:transcription cis-regulatory region binding"/>
    <property type="evidence" value="ECO:0007669"/>
    <property type="project" value="TreeGrafter"/>
</dbReference>